<dbReference type="InterPro" id="IPR000182">
    <property type="entry name" value="GNAT_dom"/>
</dbReference>
<gene>
    <name evidence="2" type="ORF">ACFSOY_07035</name>
</gene>
<dbReference type="CDD" id="cd04301">
    <property type="entry name" value="NAT_SF"/>
    <property type="match status" value="1"/>
</dbReference>
<organism evidence="2 3">
    <name type="scientific">Tumebacillus lipolyticus</name>
    <dbReference type="NCBI Taxonomy" id="1280370"/>
    <lineage>
        <taxon>Bacteria</taxon>
        <taxon>Bacillati</taxon>
        <taxon>Bacillota</taxon>
        <taxon>Bacilli</taxon>
        <taxon>Bacillales</taxon>
        <taxon>Alicyclobacillaceae</taxon>
        <taxon>Tumebacillus</taxon>
    </lineage>
</organism>
<keyword evidence="2" id="KW-0012">Acyltransferase</keyword>
<reference evidence="3" key="1">
    <citation type="journal article" date="2019" name="Int. J. Syst. Evol. Microbiol.">
        <title>The Global Catalogue of Microorganisms (GCM) 10K type strain sequencing project: providing services to taxonomists for standard genome sequencing and annotation.</title>
        <authorList>
            <consortium name="The Broad Institute Genomics Platform"/>
            <consortium name="The Broad Institute Genome Sequencing Center for Infectious Disease"/>
            <person name="Wu L."/>
            <person name="Ma J."/>
        </authorList>
    </citation>
    <scope>NUCLEOTIDE SEQUENCE [LARGE SCALE GENOMIC DNA]</scope>
    <source>
        <strain evidence="3">CGMCC 1.13574</strain>
    </source>
</reference>
<keyword evidence="3" id="KW-1185">Reference proteome</keyword>
<evidence type="ECO:0000313" key="2">
    <source>
        <dbReference type="EMBL" id="MFD2169748.1"/>
    </source>
</evidence>
<proteinExistence type="predicted"/>
<feature type="domain" description="N-acetyltransferase" evidence="1">
    <location>
        <begin position="1"/>
        <end position="146"/>
    </location>
</feature>
<dbReference type="Pfam" id="PF00583">
    <property type="entry name" value="Acetyltransf_1"/>
    <property type="match status" value="1"/>
</dbReference>
<comment type="caution">
    <text evidence="2">The sequence shown here is derived from an EMBL/GenBank/DDBJ whole genome shotgun (WGS) entry which is preliminary data.</text>
</comment>
<dbReference type="Gene3D" id="3.40.630.30">
    <property type="match status" value="1"/>
</dbReference>
<name>A0ABW4ZUN8_9BACL</name>
<dbReference type="RefSeq" id="WP_386045138.1">
    <property type="nucleotide sequence ID" value="NZ_JBHUIO010000005.1"/>
</dbReference>
<protein>
    <submittedName>
        <fullName evidence="2">GNAT family N-acetyltransferase</fullName>
        <ecNumber evidence="2">2.3.-.-</ecNumber>
    </submittedName>
</protein>
<sequence>MEIVRATQADQDFVLDHSVEAMLEGTRGTFDAEKQQERARELISSLFDRGVDLLVAKEDDSIIGWVVGGSNKDYFSGKEIGFLYDLHVFSEHRGRGIGKELMQRAIADLKAAGYDEIRLNVFAGNPAQKMYENLGFQVYSSQMVLK</sequence>
<evidence type="ECO:0000259" key="1">
    <source>
        <dbReference type="PROSITE" id="PS51186"/>
    </source>
</evidence>
<accession>A0ABW4ZUN8</accession>
<dbReference type="InterPro" id="IPR050276">
    <property type="entry name" value="MshD_Acetyltransferase"/>
</dbReference>
<evidence type="ECO:0000313" key="3">
    <source>
        <dbReference type="Proteomes" id="UP001597343"/>
    </source>
</evidence>
<dbReference type="Proteomes" id="UP001597343">
    <property type="component" value="Unassembled WGS sequence"/>
</dbReference>
<keyword evidence="2" id="KW-0808">Transferase</keyword>
<dbReference type="PROSITE" id="PS51186">
    <property type="entry name" value="GNAT"/>
    <property type="match status" value="1"/>
</dbReference>
<dbReference type="PANTHER" id="PTHR43617:SF34">
    <property type="entry name" value="PUTATIVE-RELATED"/>
    <property type="match status" value="1"/>
</dbReference>
<dbReference type="PANTHER" id="PTHR43617">
    <property type="entry name" value="L-AMINO ACID N-ACETYLTRANSFERASE"/>
    <property type="match status" value="1"/>
</dbReference>
<dbReference type="EMBL" id="JBHUIO010000005">
    <property type="protein sequence ID" value="MFD2169748.1"/>
    <property type="molecule type" value="Genomic_DNA"/>
</dbReference>
<dbReference type="SUPFAM" id="SSF55729">
    <property type="entry name" value="Acyl-CoA N-acyltransferases (Nat)"/>
    <property type="match status" value="1"/>
</dbReference>
<dbReference type="InterPro" id="IPR016181">
    <property type="entry name" value="Acyl_CoA_acyltransferase"/>
</dbReference>
<dbReference type="EC" id="2.3.-.-" evidence="2"/>
<dbReference type="GO" id="GO:0016746">
    <property type="term" value="F:acyltransferase activity"/>
    <property type="evidence" value="ECO:0007669"/>
    <property type="project" value="UniProtKB-KW"/>
</dbReference>